<dbReference type="InterPro" id="IPR015424">
    <property type="entry name" value="PyrdxlP-dep_Trfase"/>
</dbReference>
<comment type="similarity">
    <text evidence="2">Belongs to the class-V pyridoxal-phosphate-dependent aminotransferase family. Csd subfamily.</text>
</comment>
<dbReference type="EC" id="2.8.1.7" evidence="3"/>
<protein>
    <recommendedName>
        <fullName evidence="3">cysteine desulfurase</fullName>
        <ecNumber evidence="3">2.8.1.7</ecNumber>
    </recommendedName>
</protein>
<keyword evidence="7" id="KW-0808">Transferase</keyword>
<evidence type="ECO:0000256" key="4">
    <source>
        <dbReference type="ARBA" id="ARBA00022898"/>
    </source>
</evidence>
<dbReference type="PANTHER" id="PTHR43586:SF4">
    <property type="entry name" value="ISOPENICILLIN N EPIMERASE"/>
    <property type="match status" value="1"/>
</dbReference>
<organism evidence="7">
    <name type="scientific">Thermomicrobium roseum</name>
    <dbReference type="NCBI Taxonomy" id="500"/>
    <lineage>
        <taxon>Bacteria</taxon>
        <taxon>Pseudomonadati</taxon>
        <taxon>Thermomicrobiota</taxon>
        <taxon>Thermomicrobia</taxon>
        <taxon>Thermomicrobiales</taxon>
        <taxon>Thermomicrobiaceae</taxon>
        <taxon>Thermomicrobium</taxon>
    </lineage>
</organism>
<evidence type="ECO:0000313" key="7">
    <source>
        <dbReference type="EMBL" id="HEF65615.1"/>
    </source>
</evidence>
<dbReference type="InterPro" id="IPR000192">
    <property type="entry name" value="Aminotrans_V_dom"/>
</dbReference>
<keyword evidence="4" id="KW-0663">Pyridoxal phosphate</keyword>
<keyword evidence="7" id="KW-0032">Aminotransferase</keyword>
<dbReference type="AlphaFoldDB" id="A0A7C1X453"/>
<sequence length="388" mass="41402">MLTYLDNATTSWPKPDVVIRTLGTFLERASGVPLRPGNRLATETWEAIERVRERLAAFFGVPDPRRVLFTASGTDALNLAIKGLLGPGDHVVTTAIEHDAVRRPLRTLELFGVTTTRVEVGPDGLVDPVDVQRALRPNTRLVIIGHASNVTGALQPVVEIANRAHVQGTLVLVNAAQTAGVIPFTLDDLGADLLALSGHKWLLGPPGTGVLVLGPRVDPSELAPLREGATARDAPDITQLWSLPERYEAGTPNAVGIVALGAALEWLVQEGFTTLSARLRRLTDRLVAGLETIPGVRLLSPSDPQRRVAVISCLVSGWRPVDLASVLEKTYGIVVGAGLHGASEACRTLGAYPHGTVRLSPGWCTTEEDIDRVILAVAELARTPSRAD</sequence>
<dbReference type="Gene3D" id="3.40.640.10">
    <property type="entry name" value="Type I PLP-dependent aspartate aminotransferase-like (Major domain)"/>
    <property type="match status" value="1"/>
</dbReference>
<dbReference type="Gene3D" id="3.90.1150.10">
    <property type="entry name" value="Aspartate Aminotransferase, domain 1"/>
    <property type="match status" value="1"/>
</dbReference>
<comment type="caution">
    <text evidence="7">The sequence shown here is derived from an EMBL/GenBank/DDBJ whole genome shotgun (WGS) entry which is preliminary data.</text>
</comment>
<evidence type="ECO:0000256" key="5">
    <source>
        <dbReference type="ARBA" id="ARBA00050776"/>
    </source>
</evidence>
<dbReference type="GO" id="GO:0031071">
    <property type="term" value="F:cysteine desulfurase activity"/>
    <property type="evidence" value="ECO:0007669"/>
    <property type="project" value="UniProtKB-EC"/>
</dbReference>
<dbReference type="InterPro" id="IPR015421">
    <property type="entry name" value="PyrdxlP-dep_Trfase_major"/>
</dbReference>
<evidence type="ECO:0000256" key="1">
    <source>
        <dbReference type="ARBA" id="ARBA00001933"/>
    </source>
</evidence>
<proteinExistence type="inferred from homology"/>
<dbReference type="PANTHER" id="PTHR43586">
    <property type="entry name" value="CYSTEINE DESULFURASE"/>
    <property type="match status" value="1"/>
</dbReference>
<dbReference type="PIRSF" id="PIRSF005572">
    <property type="entry name" value="NifS"/>
    <property type="match status" value="1"/>
</dbReference>
<dbReference type="InterPro" id="IPR016454">
    <property type="entry name" value="Cysteine_dSase"/>
</dbReference>
<gene>
    <name evidence="7" type="ORF">ENP47_08470</name>
</gene>
<name>A0A7C1X453_THERO</name>
<evidence type="ECO:0000256" key="2">
    <source>
        <dbReference type="ARBA" id="ARBA00010447"/>
    </source>
</evidence>
<feature type="domain" description="Aminotransferase class V" evidence="6">
    <location>
        <begin position="3"/>
        <end position="373"/>
    </location>
</feature>
<dbReference type="EMBL" id="DSJL01000011">
    <property type="protein sequence ID" value="HEF65615.1"/>
    <property type="molecule type" value="Genomic_DNA"/>
</dbReference>
<dbReference type="SUPFAM" id="SSF53383">
    <property type="entry name" value="PLP-dependent transferases"/>
    <property type="match status" value="1"/>
</dbReference>
<reference evidence="7" key="1">
    <citation type="journal article" date="2020" name="mSystems">
        <title>Genome- and Community-Level Interaction Insights into Carbon Utilization and Element Cycling Functions of Hydrothermarchaeota in Hydrothermal Sediment.</title>
        <authorList>
            <person name="Zhou Z."/>
            <person name="Liu Y."/>
            <person name="Xu W."/>
            <person name="Pan J."/>
            <person name="Luo Z.H."/>
            <person name="Li M."/>
        </authorList>
    </citation>
    <scope>NUCLEOTIDE SEQUENCE [LARGE SCALE GENOMIC DNA]</scope>
    <source>
        <strain evidence="7">SpSt-222</strain>
    </source>
</reference>
<comment type="cofactor">
    <cofactor evidence="1">
        <name>pyridoxal 5'-phosphate</name>
        <dbReference type="ChEBI" id="CHEBI:597326"/>
    </cofactor>
</comment>
<evidence type="ECO:0000259" key="6">
    <source>
        <dbReference type="Pfam" id="PF00266"/>
    </source>
</evidence>
<accession>A0A7C1X453</accession>
<evidence type="ECO:0000256" key="3">
    <source>
        <dbReference type="ARBA" id="ARBA00012239"/>
    </source>
</evidence>
<dbReference type="InterPro" id="IPR015422">
    <property type="entry name" value="PyrdxlP-dep_Trfase_small"/>
</dbReference>
<dbReference type="GO" id="GO:0008483">
    <property type="term" value="F:transaminase activity"/>
    <property type="evidence" value="ECO:0007669"/>
    <property type="project" value="UniProtKB-KW"/>
</dbReference>
<comment type="catalytic activity">
    <reaction evidence="5">
        <text>(sulfur carrier)-H + L-cysteine = (sulfur carrier)-SH + L-alanine</text>
        <dbReference type="Rhea" id="RHEA:43892"/>
        <dbReference type="Rhea" id="RHEA-COMP:14737"/>
        <dbReference type="Rhea" id="RHEA-COMP:14739"/>
        <dbReference type="ChEBI" id="CHEBI:29917"/>
        <dbReference type="ChEBI" id="CHEBI:35235"/>
        <dbReference type="ChEBI" id="CHEBI:57972"/>
        <dbReference type="ChEBI" id="CHEBI:64428"/>
        <dbReference type="EC" id="2.8.1.7"/>
    </reaction>
</comment>
<dbReference type="Pfam" id="PF00266">
    <property type="entry name" value="Aminotran_5"/>
    <property type="match status" value="1"/>
</dbReference>